<evidence type="ECO:0000256" key="4">
    <source>
        <dbReference type="ARBA" id="ARBA00022692"/>
    </source>
</evidence>
<organism evidence="9 10">
    <name type="scientific">Exiguobacterium chiriqhucha RW-2</name>
    <dbReference type="NCBI Taxonomy" id="1345023"/>
    <lineage>
        <taxon>Bacteria</taxon>
        <taxon>Bacillati</taxon>
        <taxon>Bacillota</taxon>
        <taxon>Bacilli</taxon>
        <taxon>Bacillales</taxon>
        <taxon>Bacillales Family XII. Incertae Sedis</taxon>
        <taxon>Exiguobacterium</taxon>
    </lineage>
</organism>
<dbReference type="SUPFAM" id="SSF103473">
    <property type="entry name" value="MFS general substrate transporter"/>
    <property type="match status" value="1"/>
</dbReference>
<feature type="domain" description="Major facilitator superfamily (MFS) profile" evidence="8">
    <location>
        <begin position="1"/>
        <end position="400"/>
    </location>
</feature>
<feature type="transmembrane region" description="Helical" evidence="7">
    <location>
        <begin position="292"/>
        <end position="309"/>
    </location>
</feature>
<keyword evidence="10" id="KW-1185">Reference proteome</keyword>
<dbReference type="eggNOG" id="COG3104">
    <property type="taxonomic scope" value="Bacteria"/>
</dbReference>
<name>U1LHD9_9BACL</name>
<evidence type="ECO:0000256" key="1">
    <source>
        <dbReference type="ARBA" id="ARBA00004651"/>
    </source>
</evidence>
<keyword evidence="5 7" id="KW-1133">Transmembrane helix</keyword>
<feature type="transmembrane region" description="Helical" evidence="7">
    <location>
        <begin position="216"/>
        <end position="238"/>
    </location>
</feature>
<dbReference type="RefSeq" id="WP_021067392.1">
    <property type="nucleotide sequence ID" value="NZ_ATCL01000020.1"/>
</dbReference>
<feature type="transmembrane region" description="Helical" evidence="7">
    <location>
        <begin position="80"/>
        <end position="97"/>
    </location>
</feature>
<evidence type="ECO:0000313" key="10">
    <source>
        <dbReference type="Proteomes" id="UP000016464"/>
    </source>
</evidence>
<feature type="transmembrane region" description="Helical" evidence="7">
    <location>
        <begin position="163"/>
        <end position="181"/>
    </location>
</feature>
<dbReference type="Gene3D" id="1.20.1250.20">
    <property type="entry name" value="MFS general substrate transporter like domains"/>
    <property type="match status" value="1"/>
</dbReference>
<keyword evidence="6 7" id="KW-0472">Membrane</keyword>
<gene>
    <name evidence="9" type="ORF">M467_05665</name>
</gene>
<dbReference type="EMBL" id="ATCL01000020">
    <property type="protein sequence ID" value="ERG66763.1"/>
    <property type="molecule type" value="Genomic_DNA"/>
</dbReference>
<evidence type="ECO:0000256" key="6">
    <source>
        <dbReference type="ARBA" id="ARBA00023136"/>
    </source>
</evidence>
<feature type="transmembrane region" description="Helical" evidence="7">
    <location>
        <begin position="381"/>
        <end position="399"/>
    </location>
</feature>
<evidence type="ECO:0000259" key="8">
    <source>
        <dbReference type="PROSITE" id="PS50850"/>
    </source>
</evidence>
<dbReference type="InterPro" id="IPR020846">
    <property type="entry name" value="MFS_dom"/>
</dbReference>
<dbReference type="InterPro" id="IPR036259">
    <property type="entry name" value="MFS_trans_sf"/>
</dbReference>
<dbReference type="GO" id="GO:0022857">
    <property type="term" value="F:transmembrane transporter activity"/>
    <property type="evidence" value="ECO:0007669"/>
    <property type="project" value="InterPro"/>
</dbReference>
<evidence type="ECO:0000256" key="7">
    <source>
        <dbReference type="SAM" id="Phobius"/>
    </source>
</evidence>
<keyword evidence="4 7" id="KW-0812">Transmembrane</keyword>
<dbReference type="Proteomes" id="UP000016464">
    <property type="component" value="Unassembled WGS sequence"/>
</dbReference>
<feature type="transmembrane region" description="Helical" evidence="7">
    <location>
        <begin position="315"/>
        <end position="337"/>
    </location>
</feature>
<dbReference type="InterPro" id="IPR050171">
    <property type="entry name" value="MFS_Transporters"/>
</dbReference>
<dbReference type="PROSITE" id="PS50850">
    <property type="entry name" value="MFS"/>
    <property type="match status" value="1"/>
</dbReference>
<accession>U1LHD9</accession>
<comment type="subcellular location">
    <subcellularLocation>
        <location evidence="1">Cell membrane</location>
        <topology evidence="1">Multi-pass membrane protein</topology>
    </subcellularLocation>
</comment>
<dbReference type="PROSITE" id="PS00216">
    <property type="entry name" value="SUGAR_TRANSPORT_1"/>
    <property type="match status" value="1"/>
</dbReference>
<feature type="transmembrane region" description="Helical" evidence="7">
    <location>
        <begin position="38"/>
        <end position="60"/>
    </location>
</feature>
<dbReference type="PANTHER" id="PTHR23517:SF3">
    <property type="entry name" value="INTEGRAL MEMBRANE TRANSPORT PROTEIN"/>
    <property type="match status" value="1"/>
</dbReference>
<protein>
    <recommendedName>
        <fullName evidence="8">Major facilitator superfamily (MFS) profile domain-containing protein</fullName>
    </recommendedName>
</protein>
<feature type="transmembrane region" description="Helical" evidence="7">
    <location>
        <begin position="258"/>
        <end position="280"/>
    </location>
</feature>
<reference evidence="9 10" key="1">
    <citation type="journal article" date="2013" name="Genome Announc.">
        <title>Draft Genome Sequence of Exiguobacterium pavilionensis Strain RW-2, with Wide Thermal, Salinity, and pH Tolerance, Isolated from Modern Freshwater Microbialites.</title>
        <authorList>
            <person name="White R.A.III."/>
            <person name="Grassa C.J."/>
            <person name="Suttle C.A."/>
        </authorList>
    </citation>
    <scope>NUCLEOTIDE SEQUENCE [LARGE SCALE GENOMIC DNA]</scope>
    <source>
        <strain evidence="9 10">RW-2</strain>
    </source>
</reference>
<evidence type="ECO:0000256" key="5">
    <source>
        <dbReference type="ARBA" id="ARBA00022989"/>
    </source>
</evidence>
<proteinExistence type="predicted"/>
<keyword evidence="3" id="KW-1003">Cell membrane</keyword>
<keyword evidence="2" id="KW-0813">Transport</keyword>
<evidence type="ECO:0000256" key="3">
    <source>
        <dbReference type="ARBA" id="ARBA00022475"/>
    </source>
</evidence>
<dbReference type="PATRIC" id="fig|1345023.5.peg.2236"/>
<feature type="transmembrane region" description="Helical" evidence="7">
    <location>
        <begin position="135"/>
        <end position="157"/>
    </location>
</feature>
<dbReference type="Pfam" id="PF07690">
    <property type="entry name" value="MFS_1"/>
    <property type="match status" value="1"/>
</dbReference>
<dbReference type="InterPro" id="IPR005829">
    <property type="entry name" value="Sugar_transporter_CS"/>
</dbReference>
<dbReference type="OrthoDB" id="9793283at2"/>
<evidence type="ECO:0000256" key="2">
    <source>
        <dbReference type="ARBA" id="ARBA00022448"/>
    </source>
</evidence>
<sequence>MFHSLHPNLKIRITINFIQKLTQTAIFPFMTIYFAQQFGVTLAGVLILMTTVLSFIGSLYGGAWSDQYGRKRVLVSGEHLRLLSLVAMAFCNSAFLTAPTLTFVFFLMNNIVSGIVTPANEAILIDDSTSDNRKFLYALSYWTLNISIVVGSIAGGFLFQAHLFDLLVGAALASFGCLLLIRMRLNDTYRPQSGTSPLSWRGLYHGYAIVFRDRLFTAYLIAGVLTLSLELQLTHYLAVHFVDTFTTPQLLFGVPFEGTMLLGVLRSENTVLVLLFSFLVLKWTNPFNERSVLYTGVVLFSGGFAMLLVSDSIVIMLLGTFVFTLGELLYVPIHQALLARLMDESRRSQYLAVNGLRYRGALLIGAVSVSLYGWIPPFMMAVVYITFGATAIWLYQKVYRSLFIQSMESEQVG</sequence>
<dbReference type="PANTHER" id="PTHR23517">
    <property type="entry name" value="RESISTANCE PROTEIN MDTM, PUTATIVE-RELATED-RELATED"/>
    <property type="match status" value="1"/>
</dbReference>
<dbReference type="GO" id="GO:0005886">
    <property type="term" value="C:plasma membrane"/>
    <property type="evidence" value="ECO:0007669"/>
    <property type="project" value="UniProtKB-SubCell"/>
</dbReference>
<comment type="caution">
    <text evidence="9">The sequence shown here is derived from an EMBL/GenBank/DDBJ whole genome shotgun (WGS) entry which is preliminary data.</text>
</comment>
<feature type="transmembrane region" description="Helical" evidence="7">
    <location>
        <begin position="358"/>
        <end position="375"/>
    </location>
</feature>
<dbReference type="AlphaFoldDB" id="U1LHD9"/>
<evidence type="ECO:0000313" key="9">
    <source>
        <dbReference type="EMBL" id="ERG66763.1"/>
    </source>
</evidence>
<dbReference type="InterPro" id="IPR011701">
    <property type="entry name" value="MFS"/>
</dbReference>